<evidence type="ECO:0000313" key="1">
    <source>
        <dbReference type="EMBL" id="KIM49951.1"/>
    </source>
</evidence>
<proteinExistence type="predicted"/>
<dbReference type="EMBL" id="KN822939">
    <property type="protein sequence ID" value="KIM49951.1"/>
    <property type="molecule type" value="Genomic_DNA"/>
</dbReference>
<name>A0A0C3D1E1_9AGAM</name>
<protein>
    <recommendedName>
        <fullName evidence="3">Fungal-type protein kinase domain-containing protein</fullName>
    </recommendedName>
</protein>
<dbReference type="Proteomes" id="UP000053989">
    <property type="component" value="Unassembled WGS sequence"/>
</dbReference>
<sequence>MLTQLVIVGAGQPVIHKLIHDLESFFYILVSICVLLDGPYKLKCDKDLVQCFDKYFNTFDPSVLKMITIQLDLTWKLLILQHILTYFEPLIDLLTSLHDAIIVPL</sequence>
<reference evidence="1 2" key="1">
    <citation type="submission" date="2014-04" db="EMBL/GenBank/DDBJ databases">
        <authorList>
            <consortium name="DOE Joint Genome Institute"/>
            <person name="Kuo A."/>
            <person name="Kohler A."/>
            <person name="Nagy L.G."/>
            <person name="Floudas D."/>
            <person name="Copeland A."/>
            <person name="Barry K.W."/>
            <person name="Cichocki N."/>
            <person name="Veneault-Fourrey C."/>
            <person name="LaButti K."/>
            <person name="Lindquist E.A."/>
            <person name="Lipzen A."/>
            <person name="Lundell T."/>
            <person name="Morin E."/>
            <person name="Murat C."/>
            <person name="Sun H."/>
            <person name="Tunlid A."/>
            <person name="Henrissat B."/>
            <person name="Grigoriev I.V."/>
            <person name="Hibbett D.S."/>
            <person name="Martin F."/>
            <person name="Nordberg H.P."/>
            <person name="Cantor M.N."/>
            <person name="Hua S.X."/>
        </authorList>
    </citation>
    <scope>NUCLEOTIDE SEQUENCE [LARGE SCALE GENOMIC DNA]</scope>
    <source>
        <strain evidence="1 2">Foug A</strain>
    </source>
</reference>
<reference evidence="2" key="2">
    <citation type="submission" date="2015-01" db="EMBL/GenBank/DDBJ databases">
        <title>Evolutionary Origins and Diversification of the Mycorrhizal Mutualists.</title>
        <authorList>
            <consortium name="DOE Joint Genome Institute"/>
            <consortium name="Mycorrhizal Genomics Consortium"/>
            <person name="Kohler A."/>
            <person name="Kuo A."/>
            <person name="Nagy L.G."/>
            <person name="Floudas D."/>
            <person name="Copeland A."/>
            <person name="Barry K.W."/>
            <person name="Cichocki N."/>
            <person name="Veneault-Fourrey C."/>
            <person name="LaButti K."/>
            <person name="Lindquist E.A."/>
            <person name="Lipzen A."/>
            <person name="Lundell T."/>
            <person name="Morin E."/>
            <person name="Murat C."/>
            <person name="Riley R."/>
            <person name="Ohm R."/>
            <person name="Sun H."/>
            <person name="Tunlid A."/>
            <person name="Henrissat B."/>
            <person name="Grigoriev I.V."/>
            <person name="Hibbett D.S."/>
            <person name="Martin F."/>
        </authorList>
    </citation>
    <scope>NUCLEOTIDE SEQUENCE [LARGE SCALE GENOMIC DNA]</scope>
    <source>
        <strain evidence="2">Foug A</strain>
    </source>
</reference>
<evidence type="ECO:0008006" key="3">
    <source>
        <dbReference type="Google" id="ProtNLM"/>
    </source>
</evidence>
<keyword evidence="2" id="KW-1185">Reference proteome</keyword>
<evidence type="ECO:0000313" key="2">
    <source>
        <dbReference type="Proteomes" id="UP000053989"/>
    </source>
</evidence>
<dbReference type="HOGENOM" id="CLU_115048_0_0_1"/>
<dbReference type="InParanoid" id="A0A0C3D1E1"/>
<gene>
    <name evidence="1" type="ORF">SCLCIDRAFT_146612</name>
</gene>
<accession>A0A0C3D1E1</accession>
<dbReference type="AlphaFoldDB" id="A0A0C3D1E1"/>
<dbReference type="OrthoDB" id="5584477at2759"/>
<organism evidence="1 2">
    <name type="scientific">Scleroderma citrinum Foug A</name>
    <dbReference type="NCBI Taxonomy" id="1036808"/>
    <lineage>
        <taxon>Eukaryota</taxon>
        <taxon>Fungi</taxon>
        <taxon>Dikarya</taxon>
        <taxon>Basidiomycota</taxon>
        <taxon>Agaricomycotina</taxon>
        <taxon>Agaricomycetes</taxon>
        <taxon>Agaricomycetidae</taxon>
        <taxon>Boletales</taxon>
        <taxon>Sclerodermatineae</taxon>
        <taxon>Sclerodermataceae</taxon>
        <taxon>Scleroderma</taxon>
    </lineage>
</organism>